<reference evidence="4 5" key="1">
    <citation type="submission" date="2014-10" db="EMBL/GenBank/DDBJ databases">
        <title>Pedobacter Kyungheensis.</title>
        <authorList>
            <person name="Anderson B.M."/>
            <person name="Newman J.D."/>
        </authorList>
    </citation>
    <scope>NUCLEOTIDE SEQUENCE [LARGE SCALE GENOMIC DNA]</scope>
    <source>
        <strain evidence="4 5">KACC 16221</strain>
    </source>
</reference>
<feature type="transmembrane region" description="Helical" evidence="1">
    <location>
        <begin position="85"/>
        <end position="105"/>
    </location>
</feature>
<keyword evidence="1" id="KW-0472">Membrane</keyword>
<evidence type="ECO:0000259" key="2">
    <source>
        <dbReference type="Pfam" id="PF04773"/>
    </source>
</evidence>
<dbReference type="Proteomes" id="UP000031246">
    <property type="component" value="Unassembled WGS sequence"/>
</dbReference>
<dbReference type="EMBL" id="JSYN01000003">
    <property type="protein sequence ID" value="KIA96139.1"/>
    <property type="molecule type" value="Genomic_DNA"/>
</dbReference>
<dbReference type="InterPro" id="IPR012373">
    <property type="entry name" value="Ferrdict_sens_TM"/>
</dbReference>
<proteinExistence type="predicted"/>
<evidence type="ECO:0000313" key="4">
    <source>
        <dbReference type="EMBL" id="KIA96139.1"/>
    </source>
</evidence>
<keyword evidence="5" id="KW-1185">Reference proteome</keyword>
<evidence type="ECO:0000259" key="3">
    <source>
        <dbReference type="Pfam" id="PF16344"/>
    </source>
</evidence>
<keyword evidence="1" id="KW-0812">Transmembrane</keyword>
<sequence length="337" mass="38896">MEFNSTEEFLADESFIDYCLDINETHIVFWKNYVENNPNKLQYINEAKDQVKSLHLLLLAEQLKPGAVSLLKQSLQPRKNRLYPWRYIAAAAVVLFLMAIVFVFYRLQNHGGHSGLASYASHKYFYQAGASQKKAINLWDGSFVILDRNASLYIDSAFGEQERVMHLSGVAYFKVAKDKAHPFKVYTGDYVTTAVGTAFKLESSNDQKKLKVDLEEGKVTVEKRKGREWSLLATLNPKESISFGDRFKLFQNQKYSVQKLNDWKAQEIIFKDAPLKEVLLQLEIYYNVAIEIEDSDAGKETFNGTFKHDSLRSVMEMLCFTVNKHYKFTDTNHIIIY</sequence>
<feature type="domain" description="Protein FecR C-terminal" evidence="3">
    <location>
        <begin position="268"/>
        <end position="336"/>
    </location>
</feature>
<dbReference type="Gene3D" id="2.60.120.1440">
    <property type="match status" value="1"/>
</dbReference>
<dbReference type="Pfam" id="PF04773">
    <property type="entry name" value="FecR"/>
    <property type="match status" value="1"/>
</dbReference>
<dbReference type="AlphaFoldDB" id="A0A0C1G7R2"/>
<dbReference type="OrthoDB" id="1452822at2"/>
<dbReference type="GO" id="GO:0016989">
    <property type="term" value="F:sigma factor antagonist activity"/>
    <property type="evidence" value="ECO:0007669"/>
    <property type="project" value="TreeGrafter"/>
</dbReference>
<evidence type="ECO:0000313" key="5">
    <source>
        <dbReference type="Proteomes" id="UP000031246"/>
    </source>
</evidence>
<accession>A0A0C1G7R2</accession>
<gene>
    <name evidence="4" type="ORF">OC25_03340</name>
</gene>
<dbReference type="InterPro" id="IPR032508">
    <property type="entry name" value="FecR_C"/>
</dbReference>
<dbReference type="PANTHER" id="PTHR30273">
    <property type="entry name" value="PERIPLASMIC SIGNAL SENSOR AND SIGMA FACTOR ACTIVATOR FECR-RELATED"/>
    <property type="match status" value="1"/>
</dbReference>
<dbReference type="RefSeq" id="WP_039471772.1">
    <property type="nucleotide sequence ID" value="NZ_JSYN01000003.1"/>
</dbReference>
<feature type="domain" description="FecR protein" evidence="2">
    <location>
        <begin position="127"/>
        <end position="219"/>
    </location>
</feature>
<dbReference type="Pfam" id="PF16344">
    <property type="entry name" value="FecR_C"/>
    <property type="match status" value="1"/>
</dbReference>
<name>A0A0C1G7R2_9SPHI</name>
<protein>
    <recommendedName>
        <fullName evidence="6">FecR protein domain-containing protein</fullName>
    </recommendedName>
</protein>
<dbReference type="InterPro" id="IPR006860">
    <property type="entry name" value="FecR"/>
</dbReference>
<organism evidence="4 5">
    <name type="scientific">Pedobacter kyungheensis</name>
    <dbReference type="NCBI Taxonomy" id="1069985"/>
    <lineage>
        <taxon>Bacteria</taxon>
        <taxon>Pseudomonadati</taxon>
        <taxon>Bacteroidota</taxon>
        <taxon>Sphingobacteriia</taxon>
        <taxon>Sphingobacteriales</taxon>
        <taxon>Sphingobacteriaceae</taxon>
        <taxon>Pedobacter</taxon>
    </lineage>
</organism>
<dbReference type="PIRSF" id="PIRSF018266">
    <property type="entry name" value="FecR"/>
    <property type="match status" value="1"/>
</dbReference>
<evidence type="ECO:0000256" key="1">
    <source>
        <dbReference type="SAM" id="Phobius"/>
    </source>
</evidence>
<dbReference type="PANTHER" id="PTHR30273:SF2">
    <property type="entry name" value="PROTEIN FECR"/>
    <property type="match status" value="1"/>
</dbReference>
<comment type="caution">
    <text evidence="4">The sequence shown here is derived from an EMBL/GenBank/DDBJ whole genome shotgun (WGS) entry which is preliminary data.</text>
</comment>
<evidence type="ECO:0008006" key="6">
    <source>
        <dbReference type="Google" id="ProtNLM"/>
    </source>
</evidence>
<keyword evidence="1" id="KW-1133">Transmembrane helix</keyword>
<dbReference type="Gene3D" id="3.55.50.30">
    <property type="match status" value="1"/>
</dbReference>